<dbReference type="PANTHER" id="PTHR47098:SF2">
    <property type="entry name" value="PROTEIN MAK32"/>
    <property type="match status" value="1"/>
</dbReference>
<name>A0A6H0Y2T9_9PEZI</name>
<dbReference type="Pfam" id="PF00294">
    <property type="entry name" value="PfkB"/>
    <property type="match status" value="1"/>
</dbReference>
<dbReference type="EMBL" id="CP051142">
    <property type="protein sequence ID" value="QIX01333.1"/>
    <property type="molecule type" value="Genomic_DNA"/>
</dbReference>
<protein>
    <recommendedName>
        <fullName evidence="1">Carbohydrate kinase PfkB domain-containing protein</fullName>
    </recommendedName>
</protein>
<dbReference type="OrthoDB" id="497927at2759"/>
<evidence type="ECO:0000313" key="2">
    <source>
        <dbReference type="EMBL" id="QIX01333.1"/>
    </source>
</evidence>
<feature type="domain" description="Carbohydrate kinase PfkB" evidence="1">
    <location>
        <begin position="139"/>
        <end position="304"/>
    </location>
</feature>
<keyword evidence="3" id="KW-1185">Reference proteome</keyword>
<reference evidence="2 3" key="1">
    <citation type="journal article" date="2016" name="Sci. Rep.">
        <title>Peltaster fructicola genome reveals evolution from an invasive phytopathogen to an ectophytic parasite.</title>
        <authorList>
            <person name="Xu C."/>
            <person name="Chen H."/>
            <person name="Gleason M.L."/>
            <person name="Xu J.R."/>
            <person name="Liu H."/>
            <person name="Zhang R."/>
            <person name="Sun G."/>
        </authorList>
    </citation>
    <scope>NUCLEOTIDE SEQUENCE [LARGE SCALE GENOMIC DNA]</scope>
    <source>
        <strain evidence="2 3">LNHT1506</strain>
    </source>
</reference>
<dbReference type="Gene3D" id="3.40.1190.20">
    <property type="match status" value="1"/>
</dbReference>
<dbReference type="InterPro" id="IPR011611">
    <property type="entry name" value="PfkB_dom"/>
</dbReference>
<dbReference type="Proteomes" id="UP000503462">
    <property type="component" value="Chromosome 4"/>
</dbReference>
<proteinExistence type="predicted"/>
<dbReference type="SUPFAM" id="SSF53613">
    <property type="entry name" value="Ribokinase-like"/>
    <property type="match status" value="1"/>
</dbReference>
<dbReference type="PANTHER" id="PTHR47098">
    <property type="entry name" value="PROTEIN MAK32"/>
    <property type="match status" value="1"/>
</dbReference>
<organism evidence="2 3">
    <name type="scientific">Peltaster fructicola</name>
    <dbReference type="NCBI Taxonomy" id="286661"/>
    <lineage>
        <taxon>Eukaryota</taxon>
        <taxon>Fungi</taxon>
        <taxon>Dikarya</taxon>
        <taxon>Ascomycota</taxon>
        <taxon>Pezizomycotina</taxon>
        <taxon>Dothideomycetes</taxon>
        <taxon>Dothideomycetes incertae sedis</taxon>
        <taxon>Peltaster</taxon>
    </lineage>
</organism>
<accession>A0A6H0Y2T9</accession>
<gene>
    <name evidence="2" type="ORF">AMS68_006850</name>
</gene>
<evidence type="ECO:0000259" key="1">
    <source>
        <dbReference type="Pfam" id="PF00294"/>
    </source>
</evidence>
<sequence length="334" mass="36333">MCEQAVSIEFCTLGMFIIDEIHPPPGAKDATPQLNVVGGAGTYSAIGARLFSPGSSAASVGWIVDEGTDFPPEIRQALLSWQTSLVLRPRNGLTTRGWNGYSGNEHRAFKYLTEKKRITADDLSPALLQSASFHLICSASRCIELVERINHLRPSELSRPRYIWEPVPDLCTSTELASIRNAFNHVDIISPNHDELGAIFDFKHGHAVDIVAVANHARDLLDFASPQSAVVVRCGKQGSYVADGTKETWLPAYHQDQAKVVDPTGGGNGFLGGLAVGLVRTNDIIEATHWASISASFCIEQVGLPALSNHGPQELWNGSSVIKRLDEYKARIPR</sequence>
<dbReference type="InterPro" id="IPR029056">
    <property type="entry name" value="Ribokinase-like"/>
</dbReference>
<evidence type="ECO:0000313" key="3">
    <source>
        <dbReference type="Proteomes" id="UP000503462"/>
    </source>
</evidence>
<dbReference type="AlphaFoldDB" id="A0A6H0Y2T9"/>